<dbReference type="Proteomes" id="UP000010296">
    <property type="component" value="Unassembled WGS sequence"/>
</dbReference>
<dbReference type="eggNOG" id="ENOG50308BA">
    <property type="taxonomic scope" value="Bacteria"/>
</dbReference>
<sequence>MNTAKEIELSVQQVLETMRASSYLCDSYGNKIEQVTAIGESLLKIEFANNQKTLIEHVSQFRCFIAK</sequence>
<evidence type="ECO:0000313" key="1">
    <source>
        <dbReference type="EMBL" id="EFU73836.1"/>
    </source>
</evidence>
<protein>
    <submittedName>
        <fullName evidence="1">Uncharacterized protein</fullName>
    </submittedName>
</protein>
<comment type="caution">
    <text evidence="1">The sequence shown here is derived from an EMBL/GenBank/DDBJ whole genome shotgun (WGS) entry which is preliminary data.</text>
</comment>
<dbReference type="HOGENOM" id="CLU_2824484_0_0_9"/>
<organism evidence="1 2">
    <name type="scientific">Enterococcus italicus (strain DSM 15952 / CCUG 50447 / LMG 22039 / TP 1.5)</name>
    <dbReference type="NCBI Taxonomy" id="888064"/>
    <lineage>
        <taxon>Bacteria</taxon>
        <taxon>Bacillati</taxon>
        <taxon>Bacillota</taxon>
        <taxon>Bacilli</taxon>
        <taxon>Lactobacillales</taxon>
        <taxon>Enterococcaceae</taxon>
        <taxon>Enterococcus</taxon>
    </lineage>
</organism>
<dbReference type="PATRIC" id="fig|888064.11.peg.347"/>
<keyword evidence="2" id="KW-1185">Reference proteome</keyword>
<dbReference type="EMBL" id="AEPV01000047">
    <property type="protein sequence ID" value="EFU73836.1"/>
    <property type="molecule type" value="Genomic_DNA"/>
</dbReference>
<dbReference type="RefSeq" id="WP_007208357.1">
    <property type="nucleotide sequence ID" value="NZ_GL622241.1"/>
</dbReference>
<gene>
    <name evidence="1" type="ORF">HMPREF9088_1339</name>
</gene>
<evidence type="ECO:0000313" key="2">
    <source>
        <dbReference type="Proteomes" id="UP000010296"/>
    </source>
</evidence>
<dbReference type="AlphaFoldDB" id="E6LG49"/>
<proteinExistence type="predicted"/>
<dbReference type="OrthoDB" id="9927270at2"/>
<reference evidence="1 2" key="1">
    <citation type="submission" date="2010-12" db="EMBL/GenBank/DDBJ databases">
        <authorList>
            <person name="Muzny D."/>
            <person name="Qin X."/>
            <person name="Deng J."/>
            <person name="Jiang H."/>
            <person name="Liu Y."/>
            <person name="Qu J."/>
            <person name="Song X.-Z."/>
            <person name="Zhang L."/>
            <person name="Thornton R."/>
            <person name="Coyle M."/>
            <person name="Francisco L."/>
            <person name="Jackson L."/>
            <person name="Javaid M."/>
            <person name="Korchina V."/>
            <person name="Kovar C."/>
            <person name="Mata R."/>
            <person name="Mathew T."/>
            <person name="Ngo R."/>
            <person name="Nguyen L."/>
            <person name="Nguyen N."/>
            <person name="Okwuonu G."/>
            <person name="Ongeri F."/>
            <person name="Pham C."/>
            <person name="Simmons D."/>
            <person name="Wilczek-Boney K."/>
            <person name="Hale W."/>
            <person name="Jakkamsetti A."/>
            <person name="Pham P."/>
            <person name="Ruth R."/>
            <person name="San Lucas F."/>
            <person name="Warren J."/>
            <person name="Zhang J."/>
            <person name="Zhao Z."/>
            <person name="Zhou C."/>
            <person name="Zhu D."/>
            <person name="Lee S."/>
            <person name="Bess C."/>
            <person name="Blankenburg K."/>
            <person name="Forbes L."/>
            <person name="Fu Q."/>
            <person name="Gubbala S."/>
            <person name="Hirani K."/>
            <person name="Jayaseelan J.C."/>
            <person name="Lara F."/>
            <person name="Munidasa M."/>
            <person name="Palculict T."/>
            <person name="Patil S."/>
            <person name="Pu L.-L."/>
            <person name="Saada N."/>
            <person name="Tang L."/>
            <person name="Weissenberger G."/>
            <person name="Zhu Y."/>
            <person name="Hemphill L."/>
            <person name="Shang Y."/>
            <person name="Youmans B."/>
            <person name="Ayvaz T."/>
            <person name="Ross M."/>
            <person name="Santibanez J."/>
            <person name="Aqrawi P."/>
            <person name="Gross S."/>
            <person name="Joshi V."/>
            <person name="Fowler G."/>
            <person name="Nazareth L."/>
            <person name="Reid J."/>
            <person name="Worley K."/>
            <person name="Petrosino J."/>
            <person name="Highlander S."/>
            <person name="Gibbs R."/>
        </authorList>
    </citation>
    <scope>NUCLEOTIDE SEQUENCE [LARGE SCALE GENOMIC DNA]</scope>
    <source>
        <strain evidence="2">DSM 15952 / CCUG 50447 / LMG 22039 / TP 1.5</strain>
    </source>
</reference>
<accession>E6LG49</accession>
<name>E6LG49_ENTI1</name>